<dbReference type="Proteomes" id="UP000308230">
    <property type="component" value="Unassembled WGS sequence"/>
</dbReference>
<sequence>MDNIVYFNDNFFSSGTTEIYTEDKAKTGELDLKSMFSSGVEVLDENNKMVVAGKFPFLSRKWEVTNENSEQLGLLKETISFFQKTYEYKKESGDVYYIESPAFSLEYTILDERKEQVAKFEKISVFFASPAFKLTNRSTKLSTEELVAVVMGVNAIQKRKRSASGGGAAGGAS</sequence>
<reference evidence="1 2" key="1">
    <citation type="submission" date="2019-04" db="EMBL/GenBank/DDBJ databases">
        <title>Bacillus caeni sp. nov., a bacterium isolated from mangrove sediment.</title>
        <authorList>
            <person name="Huang H."/>
            <person name="Mo K."/>
            <person name="Hu Y."/>
        </authorList>
    </citation>
    <scope>NUCLEOTIDE SEQUENCE [LARGE SCALE GENOMIC DNA]</scope>
    <source>
        <strain evidence="1 2">HB172195</strain>
    </source>
</reference>
<organism evidence="1 2">
    <name type="scientific">Exobacillus caeni</name>
    <dbReference type="NCBI Taxonomy" id="2574798"/>
    <lineage>
        <taxon>Bacteria</taxon>
        <taxon>Bacillati</taxon>
        <taxon>Bacillota</taxon>
        <taxon>Bacilli</taxon>
        <taxon>Bacillales</taxon>
        <taxon>Guptibacillaceae</taxon>
        <taxon>Exobacillus</taxon>
    </lineage>
</organism>
<dbReference type="OrthoDB" id="2692055at2"/>
<dbReference type="RefSeq" id="WP_138124764.1">
    <property type="nucleotide sequence ID" value="NZ_SWLG01000004.1"/>
</dbReference>
<proteinExistence type="predicted"/>
<accession>A0A5R9F7H7</accession>
<protein>
    <submittedName>
        <fullName evidence="1">Uncharacterized protein</fullName>
    </submittedName>
</protein>
<evidence type="ECO:0000313" key="1">
    <source>
        <dbReference type="EMBL" id="TLS38286.1"/>
    </source>
</evidence>
<dbReference type="AlphaFoldDB" id="A0A5R9F7H7"/>
<gene>
    <name evidence="1" type="ORF">FCL54_07095</name>
</gene>
<dbReference type="EMBL" id="SWLG01000004">
    <property type="protein sequence ID" value="TLS38286.1"/>
    <property type="molecule type" value="Genomic_DNA"/>
</dbReference>
<evidence type="ECO:0000313" key="2">
    <source>
        <dbReference type="Proteomes" id="UP000308230"/>
    </source>
</evidence>
<keyword evidence="2" id="KW-1185">Reference proteome</keyword>
<comment type="caution">
    <text evidence="1">The sequence shown here is derived from an EMBL/GenBank/DDBJ whole genome shotgun (WGS) entry which is preliminary data.</text>
</comment>
<name>A0A5R9F7H7_9BACL</name>